<reference evidence="1" key="1">
    <citation type="journal article" date="2015" name="Nature">
        <title>Complex archaea that bridge the gap between prokaryotes and eukaryotes.</title>
        <authorList>
            <person name="Spang A."/>
            <person name="Saw J.H."/>
            <person name="Jorgensen S.L."/>
            <person name="Zaremba-Niedzwiedzka K."/>
            <person name="Martijn J."/>
            <person name="Lind A.E."/>
            <person name="van Eijk R."/>
            <person name="Schleper C."/>
            <person name="Guy L."/>
            <person name="Ettema T.J."/>
        </authorList>
    </citation>
    <scope>NUCLEOTIDE SEQUENCE</scope>
</reference>
<sequence>MHVRVQKGTCIENEPVDVANVNHVIIFDDRDGTPLTAIEQLGESVIHVTHCTEPEFPMILRRLGVKAQPPAPVLPGVAVKV</sequence>
<comment type="caution">
    <text evidence="1">The sequence shown here is derived from an EMBL/GenBank/DDBJ whole genome shotgun (WGS) entry which is preliminary data.</text>
</comment>
<protein>
    <submittedName>
        <fullName evidence="1">Uncharacterized protein</fullName>
    </submittedName>
</protein>
<proteinExistence type="predicted"/>
<gene>
    <name evidence="1" type="ORF">LCGC14_0558000</name>
</gene>
<dbReference type="EMBL" id="LAZR01000785">
    <property type="protein sequence ID" value="KKN57867.1"/>
    <property type="molecule type" value="Genomic_DNA"/>
</dbReference>
<accession>A0A0F9S6M6</accession>
<dbReference type="AlphaFoldDB" id="A0A0F9S6M6"/>
<name>A0A0F9S6M6_9ZZZZ</name>
<evidence type="ECO:0000313" key="1">
    <source>
        <dbReference type="EMBL" id="KKN57867.1"/>
    </source>
</evidence>
<organism evidence="1">
    <name type="scientific">marine sediment metagenome</name>
    <dbReference type="NCBI Taxonomy" id="412755"/>
    <lineage>
        <taxon>unclassified sequences</taxon>
        <taxon>metagenomes</taxon>
        <taxon>ecological metagenomes</taxon>
    </lineage>
</organism>